<comment type="subcellular location">
    <subcellularLocation>
        <location evidence="1">Cell membrane</location>
        <topology evidence="1">Multi-pass membrane protein</topology>
    </subcellularLocation>
</comment>
<dbReference type="GO" id="GO:0016491">
    <property type="term" value="F:oxidoreductase activity"/>
    <property type="evidence" value="ECO:0007669"/>
    <property type="project" value="UniProtKB-KW"/>
</dbReference>
<organism evidence="9">
    <name type="scientific">mine drainage metagenome</name>
    <dbReference type="NCBI Taxonomy" id="410659"/>
    <lineage>
        <taxon>unclassified sequences</taxon>
        <taxon>metagenomes</taxon>
        <taxon>ecological metagenomes</taxon>
    </lineage>
</organism>
<keyword evidence="5" id="KW-0560">Oxidoreductase</keyword>
<name>T0YLQ0_9ZZZZ</name>
<keyword evidence="6 7" id="KW-0472">Membrane</keyword>
<reference evidence="9" key="2">
    <citation type="journal article" date="2014" name="ISME J.">
        <title>Microbial stratification in low pH oxic and suboxic macroscopic growths along an acid mine drainage.</title>
        <authorList>
            <person name="Mendez-Garcia C."/>
            <person name="Mesa V."/>
            <person name="Sprenger R.R."/>
            <person name="Richter M."/>
            <person name="Diez M.S."/>
            <person name="Solano J."/>
            <person name="Bargiela R."/>
            <person name="Golyshina O.V."/>
            <person name="Manteca A."/>
            <person name="Ramos J.L."/>
            <person name="Gallego J.R."/>
            <person name="Llorente I."/>
            <person name="Martins Dos Santos V.A."/>
            <person name="Jensen O.N."/>
            <person name="Pelaez A.I."/>
            <person name="Sanchez J."/>
            <person name="Ferrer M."/>
        </authorList>
    </citation>
    <scope>NUCLEOTIDE SEQUENCE</scope>
</reference>
<dbReference type="InterPro" id="IPR003918">
    <property type="entry name" value="NADH_UbQ_OxRdtase"/>
</dbReference>
<keyword evidence="4 7" id="KW-1133">Transmembrane helix</keyword>
<feature type="transmembrane region" description="Helical" evidence="7">
    <location>
        <begin position="52"/>
        <end position="72"/>
    </location>
</feature>
<dbReference type="PANTHER" id="PTHR42682">
    <property type="entry name" value="HYDROGENASE-4 COMPONENT F"/>
    <property type="match status" value="1"/>
</dbReference>
<dbReference type="GO" id="GO:0008137">
    <property type="term" value="F:NADH dehydrogenase (ubiquinone) activity"/>
    <property type="evidence" value="ECO:0007669"/>
    <property type="project" value="InterPro"/>
</dbReference>
<feature type="transmembrane region" description="Helical" evidence="7">
    <location>
        <begin position="92"/>
        <end position="114"/>
    </location>
</feature>
<evidence type="ECO:0000256" key="7">
    <source>
        <dbReference type="SAM" id="Phobius"/>
    </source>
</evidence>
<feature type="domain" description="NADH:quinone oxidoreductase/Mrp antiporter transmembrane" evidence="8">
    <location>
        <begin position="1"/>
        <end position="161"/>
    </location>
</feature>
<feature type="non-terminal residue" evidence="9">
    <location>
        <position position="1"/>
    </location>
</feature>
<evidence type="ECO:0000313" key="9">
    <source>
        <dbReference type="EMBL" id="EQD36361.1"/>
    </source>
</evidence>
<protein>
    <submittedName>
        <fullName evidence="9">Hydrogenase 4 subunit F</fullName>
    </submittedName>
</protein>
<dbReference type="InterPro" id="IPR001750">
    <property type="entry name" value="ND/Mrp_TM"/>
</dbReference>
<evidence type="ECO:0000256" key="3">
    <source>
        <dbReference type="ARBA" id="ARBA00022692"/>
    </source>
</evidence>
<dbReference type="GO" id="GO:0005886">
    <property type="term" value="C:plasma membrane"/>
    <property type="evidence" value="ECO:0007669"/>
    <property type="project" value="UniProtKB-SubCell"/>
</dbReference>
<evidence type="ECO:0000256" key="2">
    <source>
        <dbReference type="ARBA" id="ARBA00022475"/>
    </source>
</evidence>
<evidence type="ECO:0000256" key="5">
    <source>
        <dbReference type="ARBA" id="ARBA00023002"/>
    </source>
</evidence>
<dbReference type="EMBL" id="AUZZ01008780">
    <property type="protein sequence ID" value="EQD36361.1"/>
    <property type="molecule type" value="Genomic_DNA"/>
</dbReference>
<keyword evidence="3 7" id="KW-0812">Transmembrane</keyword>
<evidence type="ECO:0000256" key="4">
    <source>
        <dbReference type="ARBA" id="ARBA00022989"/>
    </source>
</evidence>
<sequence>TKAGLFPMHAWLPDAHSEAPAPVSSLLSGVLLPTALYVFLRIYDLLPSSGALGLRELVVFVGALTALVAAFLTLAQRSYKRLFAYSSMETMGIALIGIGLGGIALYGALLLLIAHAFAKASAFYCSGTTLGATGTSRIDEIRGLGRRLPRTGALWVLSGLAV</sequence>
<gene>
    <name evidence="9" type="ORF">B2A_12181</name>
</gene>
<evidence type="ECO:0000256" key="1">
    <source>
        <dbReference type="ARBA" id="ARBA00004651"/>
    </source>
</evidence>
<reference evidence="9" key="1">
    <citation type="submission" date="2013-08" db="EMBL/GenBank/DDBJ databases">
        <authorList>
            <person name="Mendez C."/>
            <person name="Richter M."/>
            <person name="Ferrer M."/>
            <person name="Sanchez J."/>
        </authorList>
    </citation>
    <scope>NUCLEOTIDE SEQUENCE</scope>
</reference>
<evidence type="ECO:0000259" key="8">
    <source>
        <dbReference type="Pfam" id="PF00361"/>
    </source>
</evidence>
<evidence type="ECO:0000256" key="6">
    <source>
        <dbReference type="ARBA" id="ARBA00023136"/>
    </source>
</evidence>
<accession>T0YLQ0</accession>
<comment type="caution">
    <text evidence="9">The sequence shown here is derived from an EMBL/GenBank/DDBJ whole genome shotgun (WGS) entry which is preliminary data.</text>
</comment>
<dbReference type="Pfam" id="PF00361">
    <property type="entry name" value="Proton_antipo_M"/>
    <property type="match status" value="1"/>
</dbReference>
<proteinExistence type="predicted"/>
<dbReference type="GO" id="GO:0042773">
    <property type="term" value="P:ATP synthesis coupled electron transport"/>
    <property type="evidence" value="ECO:0007669"/>
    <property type="project" value="InterPro"/>
</dbReference>
<keyword evidence="2" id="KW-1003">Cell membrane</keyword>
<dbReference type="InterPro" id="IPR052175">
    <property type="entry name" value="ComplexI-like_HydComp"/>
</dbReference>
<feature type="transmembrane region" description="Helical" evidence="7">
    <location>
        <begin position="20"/>
        <end position="40"/>
    </location>
</feature>
<dbReference type="PRINTS" id="PR01437">
    <property type="entry name" value="NUOXDRDTASE4"/>
</dbReference>
<dbReference type="PANTHER" id="PTHR42682:SF5">
    <property type="entry name" value="HYDROGENASE-4 COMPONENT F"/>
    <property type="match status" value="1"/>
</dbReference>
<feature type="non-terminal residue" evidence="9">
    <location>
        <position position="162"/>
    </location>
</feature>
<dbReference type="AlphaFoldDB" id="T0YLQ0"/>